<proteinExistence type="inferred from homology"/>
<evidence type="ECO:0000256" key="2">
    <source>
        <dbReference type="ARBA" id="ARBA00022642"/>
    </source>
</evidence>
<dbReference type="Proteomes" id="UP000256941">
    <property type="component" value="Unassembled WGS sequence"/>
</dbReference>
<dbReference type="SUPFAM" id="SSF51735">
    <property type="entry name" value="NAD(P)-binding Rossmann-fold domains"/>
    <property type="match status" value="1"/>
</dbReference>
<name>A0A3E0BWN6_PARVE</name>
<dbReference type="Gene3D" id="3.40.50.720">
    <property type="entry name" value="NAD(P)-binding Rossmann-like Domain"/>
    <property type="match status" value="1"/>
</dbReference>
<dbReference type="EC" id="1.4.1.21" evidence="6"/>
<dbReference type="InterPro" id="IPR036291">
    <property type="entry name" value="NAD(P)-bd_dom_sf"/>
</dbReference>
<comment type="pathway">
    <text evidence="6">Cofactor biosynthesis; NAD(+) biosynthesis; iminoaspartate from L-aspartate (dehydrogenase route): step 1/1.</text>
</comment>
<dbReference type="Pfam" id="PF03447">
    <property type="entry name" value="NAD_binding_3"/>
    <property type="match status" value="1"/>
</dbReference>
<evidence type="ECO:0000256" key="3">
    <source>
        <dbReference type="ARBA" id="ARBA00022857"/>
    </source>
</evidence>
<dbReference type="NCBIfam" id="NF009827">
    <property type="entry name" value="PRK13303.1-2"/>
    <property type="match status" value="1"/>
</dbReference>
<evidence type="ECO:0000259" key="7">
    <source>
        <dbReference type="Pfam" id="PF01958"/>
    </source>
</evidence>
<comment type="similarity">
    <text evidence="1 6">Belongs to the L-aspartate dehydrogenase family.</text>
</comment>
<comment type="catalytic activity">
    <reaction evidence="6">
        <text>L-aspartate + NADP(+) + H2O = oxaloacetate + NH4(+) + NADPH + H(+)</text>
        <dbReference type="Rhea" id="RHEA:11784"/>
        <dbReference type="ChEBI" id="CHEBI:15377"/>
        <dbReference type="ChEBI" id="CHEBI:15378"/>
        <dbReference type="ChEBI" id="CHEBI:16452"/>
        <dbReference type="ChEBI" id="CHEBI:28938"/>
        <dbReference type="ChEBI" id="CHEBI:29991"/>
        <dbReference type="ChEBI" id="CHEBI:57783"/>
        <dbReference type="ChEBI" id="CHEBI:58349"/>
        <dbReference type="EC" id="1.4.1.21"/>
    </reaction>
</comment>
<evidence type="ECO:0000313" key="12">
    <source>
        <dbReference type="Proteomes" id="UP000256941"/>
    </source>
</evidence>
<dbReference type="RefSeq" id="WP_036752840.1">
    <property type="nucleotide sequence ID" value="NZ_CP038196.1"/>
</dbReference>
<feature type="domain" description="Aspartate dehydrogenase" evidence="7">
    <location>
        <begin position="166"/>
        <end position="252"/>
    </location>
</feature>
<evidence type="ECO:0000256" key="4">
    <source>
        <dbReference type="ARBA" id="ARBA00023002"/>
    </source>
</evidence>
<keyword evidence="3 6" id="KW-0521">NADP</keyword>
<dbReference type="GO" id="GO:0033735">
    <property type="term" value="F:aspartate dehydrogenase [NAD(P)+] activity"/>
    <property type="evidence" value="ECO:0007669"/>
    <property type="project" value="UniProtKB-EC"/>
</dbReference>
<evidence type="ECO:0000259" key="8">
    <source>
        <dbReference type="Pfam" id="PF03447"/>
    </source>
</evidence>
<dbReference type="PANTHER" id="PTHR31873">
    <property type="entry name" value="L-ASPARTATE DEHYDROGENASE-RELATED"/>
    <property type="match status" value="1"/>
</dbReference>
<evidence type="ECO:0000313" key="11">
    <source>
        <dbReference type="Proteomes" id="UP000256794"/>
    </source>
</evidence>
<dbReference type="Gene3D" id="3.30.360.10">
    <property type="entry name" value="Dihydrodipicolinate Reductase, domain 2"/>
    <property type="match status" value="1"/>
</dbReference>
<comment type="catalytic activity">
    <reaction evidence="6">
        <text>L-aspartate + NAD(+) + H2O = oxaloacetate + NH4(+) + NADH + H(+)</text>
        <dbReference type="Rhea" id="RHEA:11788"/>
        <dbReference type="ChEBI" id="CHEBI:15377"/>
        <dbReference type="ChEBI" id="CHEBI:15378"/>
        <dbReference type="ChEBI" id="CHEBI:16452"/>
        <dbReference type="ChEBI" id="CHEBI:28938"/>
        <dbReference type="ChEBI" id="CHEBI:29991"/>
        <dbReference type="ChEBI" id="CHEBI:57540"/>
        <dbReference type="ChEBI" id="CHEBI:57945"/>
        <dbReference type="EC" id="1.4.1.21"/>
    </reaction>
</comment>
<dbReference type="InterPro" id="IPR020626">
    <property type="entry name" value="Asp_DH_prok"/>
</dbReference>
<dbReference type="InterPro" id="IPR002811">
    <property type="entry name" value="Asp_DH"/>
</dbReference>
<keyword evidence="11" id="KW-1185">Reference proteome</keyword>
<dbReference type="NCBIfam" id="NF009828">
    <property type="entry name" value="PRK13303.1-3"/>
    <property type="match status" value="1"/>
</dbReference>
<dbReference type="InterPro" id="IPR011182">
    <property type="entry name" value="L-Asp_DH"/>
</dbReference>
<reference evidence="11 12" key="1">
    <citation type="submission" date="2018-08" db="EMBL/GenBank/DDBJ databases">
        <title>Genomic Encyclopedia of Archaeal and Bacterial Type Strains, Phase II (KMG-II): from individual species to whole genera.</title>
        <authorList>
            <person name="Goeker M."/>
        </authorList>
    </citation>
    <scope>NUCLEOTIDE SEQUENCE [LARGE SCALE GENOMIC DNA]</scope>
    <source>
        <strain evidence="9 12">DSM 17099</strain>
        <strain evidence="10 11">DSM 582</strain>
    </source>
</reference>
<dbReference type="AlphaFoldDB" id="A0A3E0BWN6"/>
<dbReference type="Proteomes" id="UP000256794">
    <property type="component" value="Unassembled WGS sequence"/>
</dbReference>
<dbReference type="InterPro" id="IPR005106">
    <property type="entry name" value="Asp/hSer_DH_NAD-bd"/>
</dbReference>
<sequence>MTSPLIVSIGFGAMARSLAASLEKGDSGLHLGGFLVPEHLPNDAPAGMQRWNSVDELIAAKPDLVIECATHEAVRETVPQLLEAGIDVVIVSIGALGDAGTVARIEAAAKTGRARAIAVSGAIGGLDVLRSAKLAGLDSVAYIGRKPPTAWKGTPAEQLLDLPNLKEATVFYEGDAVEAARDYPKNTNVTAAVALAGLGFKDTRVRLIADPAASGNTHELEAKGAFGSFHILLNNKPLPENPKTSWLAALSVEQAVLRHFSSLEV</sequence>
<dbReference type="HAMAP" id="MF_01265">
    <property type="entry name" value="NadX"/>
    <property type="match status" value="1"/>
</dbReference>
<keyword evidence="4 6" id="KW-0560">Oxidoreductase</keyword>
<feature type="binding site" evidence="6">
    <location>
        <position position="188"/>
    </location>
    <ligand>
        <name>NAD(+)</name>
        <dbReference type="ChEBI" id="CHEBI:57540"/>
    </ligand>
</feature>
<comment type="caution">
    <text evidence="9">The sequence shown here is derived from an EMBL/GenBank/DDBJ whole genome shotgun (WGS) entry which is preliminary data.</text>
</comment>
<dbReference type="GO" id="GO:0009435">
    <property type="term" value="P:NAD+ biosynthetic process"/>
    <property type="evidence" value="ECO:0007669"/>
    <property type="project" value="UniProtKB-UniRule"/>
</dbReference>
<gene>
    <name evidence="6" type="primary">nadX</name>
    <name evidence="10" type="ORF">ATH84_101672</name>
    <name evidence="9" type="ORF">BDD41_1712</name>
</gene>
<dbReference type="GO" id="GO:0051287">
    <property type="term" value="F:NAD binding"/>
    <property type="evidence" value="ECO:0007669"/>
    <property type="project" value="UniProtKB-UniRule"/>
</dbReference>
<keyword evidence="5 6" id="KW-0520">NAD</keyword>
<feature type="active site" evidence="6">
    <location>
        <position position="218"/>
    </location>
</feature>
<dbReference type="UniPathway" id="UPA00253">
    <property type="reaction ID" value="UER00456"/>
</dbReference>
<dbReference type="PANTHER" id="PTHR31873:SF6">
    <property type="entry name" value="ASPARTATE DEHYDROGENASE DOMAIN-CONTAINING PROTEIN"/>
    <property type="match status" value="1"/>
</dbReference>
<evidence type="ECO:0000313" key="10">
    <source>
        <dbReference type="EMBL" id="REG46212.1"/>
    </source>
</evidence>
<comment type="function">
    <text evidence="6">Specifically catalyzes the NAD or NADP-dependent dehydrogenation of L-aspartate to iminoaspartate.</text>
</comment>
<feature type="binding site" evidence="6">
    <location>
        <position position="122"/>
    </location>
    <ligand>
        <name>NAD(+)</name>
        <dbReference type="ChEBI" id="CHEBI:57540"/>
    </ligand>
</feature>
<dbReference type="PIRSF" id="PIRSF005227">
    <property type="entry name" value="Asp_dh_NAD_syn"/>
    <property type="match status" value="1"/>
</dbReference>
<dbReference type="EMBL" id="QUMX01000016">
    <property type="protein sequence ID" value="REG46212.1"/>
    <property type="molecule type" value="Genomic_DNA"/>
</dbReference>
<evidence type="ECO:0000256" key="5">
    <source>
        <dbReference type="ARBA" id="ARBA00023027"/>
    </source>
</evidence>
<accession>A0A3D9XTZ6</accession>
<organism evidence="9 12">
    <name type="scientific">Paracoccus versutus</name>
    <name type="common">Thiobacillus versutus</name>
    <dbReference type="NCBI Taxonomy" id="34007"/>
    <lineage>
        <taxon>Bacteria</taxon>
        <taxon>Pseudomonadati</taxon>
        <taxon>Pseudomonadota</taxon>
        <taxon>Alphaproteobacteria</taxon>
        <taxon>Rhodobacterales</taxon>
        <taxon>Paracoccaceae</taxon>
        <taxon>Paracoccus</taxon>
    </lineage>
</organism>
<evidence type="ECO:0000256" key="6">
    <source>
        <dbReference type="HAMAP-Rule" id="MF_01265"/>
    </source>
</evidence>
<dbReference type="SUPFAM" id="SSF55347">
    <property type="entry name" value="Glyceraldehyde-3-phosphate dehydrogenase-like, C-terminal domain"/>
    <property type="match status" value="1"/>
</dbReference>
<dbReference type="EMBL" id="QTUJ01000001">
    <property type="protein sequence ID" value="REF73181.1"/>
    <property type="molecule type" value="Genomic_DNA"/>
</dbReference>
<evidence type="ECO:0000313" key="9">
    <source>
        <dbReference type="EMBL" id="REF73181.1"/>
    </source>
</evidence>
<comment type="miscellaneous">
    <text evidence="6">The iminoaspartate product is unstable in aqueous solution and can decompose to oxaloacetate and ammonia.</text>
</comment>
<evidence type="ECO:0000256" key="1">
    <source>
        <dbReference type="ARBA" id="ARBA00008331"/>
    </source>
</evidence>
<dbReference type="Pfam" id="PF01958">
    <property type="entry name" value="Asp_DH_C"/>
    <property type="match status" value="1"/>
</dbReference>
<dbReference type="OrthoDB" id="8456681at2"/>
<accession>A0A3E0BWN6</accession>
<protein>
    <recommendedName>
        <fullName evidence="6">L-aspartate dehydrogenase</fullName>
        <ecNumber evidence="6">1.4.1.21</ecNumber>
    </recommendedName>
</protein>
<dbReference type="GO" id="GO:0050661">
    <property type="term" value="F:NADP binding"/>
    <property type="evidence" value="ECO:0007669"/>
    <property type="project" value="UniProtKB-UniRule"/>
</dbReference>
<dbReference type="GO" id="GO:0016639">
    <property type="term" value="F:oxidoreductase activity, acting on the CH-NH2 group of donors, NAD or NADP as acceptor"/>
    <property type="evidence" value="ECO:0007669"/>
    <property type="project" value="UniProtKB-UniRule"/>
</dbReference>
<keyword evidence="2 6" id="KW-0662">Pyridine nucleotide biosynthesis</keyword>
<feature type="domain" description="Aspartate/homoserine dehydrogenase NAD-binding" evidence="8">
    <location>
        <begin position="10"/>
        <end position="115"/>
    </location>
</feature>